<evidence type="ECO:0000313" key="4">
    <source>
        <dbReference type="Proteomes" id="UP001501676"/>
    </source>
</evidence>
<keyword evidence="2" id="KW-1133">Transmembrane helix</keyword>
<feature type="transmembrane region" description="Helical" evidence="2">
    <location>
        <begin position="307"/>
        <end position="326"/>
    </location>
</feature>
<dbReference type="EMBL" id="BAAAYN010000044">
    <property type="protein sequence ID" value="GAA3393947.1"/>
    <property type="molecule type" value="Genomic_DNA"/>
</dbReference>
<feature type="transmembrane region" description="Helical" evidence="2">
    <location>
        <begin position="198"/>
        <end position="214"/>
    </location>
</feature>
<feature type="compositionally biased region" description="Basic and acidic residues" evidence="1">
    <location>
        <begin position="14"/>
        <end position="63"/>
    </location>
</feature>
<keyword evidence="2" id="KW-0812">Transmembrane</keyword>
<organism evidence="3 4">
    <name type="scientific">Cryptosporangium minutisporangium</name>
    <dbReference type="NCBI Taxonomy" id="113569"/>
    <lineage>
        <taxon>Bacteria</taxon>
        <taxon>Bacillati</taxon>
        <taxon>Actinomycetota</taxon>
        <taxon>Actinomycetes</taxon>
        <taxon>Cryptosporangiales</taxon>
        <taxon>Cryptosporangiaceae</taxon>
        <taxon>Cryptosporangium</taxon>
    </lineage>
</organism>
<protein>
    <submittedName>
        <fullName evidence="3">Uncharacterized protein</fullName>
    </submittedName>
</protein>
<dbReference type="Proteomes" id="UP001501676">
    <property type="component" value="Unassembled WGS sequence"/>
</dbReference>
<feature type="transmembrane region" description="Helical" evidence="2">
    <location>
        <begin position="385"/>
        <end position="403"/>
    </location>
</feature>
<sequence length="641" mass="68904">MSGSLEGGAPPDGSARDSTRPDDDGTHPDDAARPDDDGIRHHDGARSGVPKESRGRPNADVRRATPKWRRTLHRLTTSEFTLVGVGFAVVAAILTWPTLKHPASTVPQDVFDPLLITWEIAWGGHALLTQPWALWQSNALYPEADSFAFTDSLLGYAPLGFFGEGPAAALVRYNIAYVLAFYLASVGGYALAKRLGSAWPGAVLAGLAIGYAPWRLGQAGHLHVLSTGGIALALAALAKGHGWSLTRGYRPEEVRPGWAAAGWGLACWQITIGFGIGLPFGYVLGGVCVASAIGWLVTGRPRLPRRLLVADGLGMVAFLATTALMARPYLRVVEAHPYARRTESDLTLFSPPLRGFFTAPETSWLWGESSARARSTLLWAPEMTMLPGLFLAACALVGLLVSVWTIRQRVYLAVATVVSVVLGMGTTFFGGEPGYLLLYRYLPGWDAIRTPGRLVVWTTLLLALLAAGAITAFGDRLASRTPSRRTPSGRDGRRWPRLVVAAALIPAFLVGAEGLNTTPHPTAPAEPQSFKGITGPVLVLPSDTRDQWPMLWSTDGFPKIVNGVSGFTPQSQEMIRQAATVFPSAESIQYFRELGIKTVLVLREGDYSAVGTDYEHVLTASVDGLPVSRIDRGDGVLFELR</sequence>
<feature type="region of interest" description="Disordered" evidence="1">
    <location>
        <begin position="1"/>
        <end position="65"/>
    </location>
</feature>
<feature type="transmembrane region" description="Helical" evidence="2">
    <location>
        <begin position="171"/>
        <end position="191"/>
    </location>
</feature>
<keyword evidence="4" id="KW-1185">Reference proteome</keyword>
<evidence type="ECO:0000313" key="3">
    <source>
        <dbReference type="EMBL" id="GAA3393947.1"/>
    </source>
</evidence>
<proteinExistence type="predicted"/>
<feature type="transmembrane region" description="Helical" evidence="2">
    <location>
        <begin position="80"/>
        <end position="99"/>
    </location>
</feature>
<feature type="transmembrane region" description="Helical" evidence="2">
    <location>
        <begin position="495"/>
        <end position="512"/>
    </location>
</feature>
<name>A0ABP6T843_9ACTN</name>
<feature type="transmembrane region" description="Helical" evidence="2">
    <location>
        <begin position="454"/>
        <end position="474"/>
    </location>
</feature>
<reference evidence="4" key="1">
    <citation type="journal article" date="2019" name="Int. J. Syst. Evol. Microbiol.">
        <title>The Global Catalogue of Microorganisms (GCM) 10K type strain sequencing project: providing services to taxonomists for standard genome sequencing and annotation.</title>
        <authorList>
            <consortium name="The Broad Institute Genomics Platform"/>
            <consortium name="The Broad Institute Genome Sequencing Center for Infectious Disease"/>
            <person name="Wu L."/>
            <person name="Ma J."/>
        </authorList>
    </citation>
    <scope>NUCLEOTIDE SEQUENCE [LARGE SCALE GENOMIC DNA]</scope>
    <source>
        <strain evidence="4">JCM 9458</strain>
    </source>
</reference>
<dbReference type="RefSeq" id="WP_345731742.1">
    <property type="nucleotide sequence ID" value="NZ_BAAAYN010000044.1"/>
</dbReference>
<feature type="transmembrane region" description="Helical" evidence="2">
    <location>
        <begin position="282"/>
        <end position="298"/>
    </location>
</feature>
<evidence type="ECO:0000256" key="1">
    <source>
        <dbReference type="SAM" id="MobiDB-lite"/>
    </source>
</evidence>
<accession>A0ABP6T843</accession>
<feature type="transmembrane region" description="Helical" evidence="2">
    <location>
        <begin position="410"/>
        <end position="431"/>
    </location>
</feature>
<keyword evidence="2" id="KW-0472">Membrane</keyword>
<evidence type="ECO:0000256" key="2">
    <source>
        <dbReference type="SAM" id="Phobius"/>
    </source>
</evidence>
<comment type="caution">
    <text evidence="3">The sequence shown here is derived from an EMBL/GenBank/DDBJ whole genome shotgun (WGS) entry which is preliminary data.</text>
</comment>
<gene>
    <name evidence="3" type="ORF">GCM10020369_61490</name>
</gene>